<feature type="transmembrane region" description="Helical" evidence="6">
    <location>
        <begin position="246"/>
        <end position="268"/>
    </location>
</feature>
<name>A0A6N8TNM1_SHIZO</name>
<dbReference type="Proteomes" id="UP000440304">
    <property type="component" value="Unassembled WGS sequence"/>
</dbReference>
<comment type="caution">
    <text evidence="7">The sequence shown here is derived from an EMBL/GenBank/DDBJ whole genome shotgun (WGS) entry which is preliminary data.</text>
</comment>
<feature type="transmembrane region" description="Helical" evidence="6">
    <location>
        <begin position="82"/>
        <end position="99"/>
    </location>
</feature>
<proteinExistence type="predicted"/>
<feature type="transmembrane region" description="Helical" evidence="6">
    <location>
        <begin position="12"/>
        <end position="32"/>
    </location>
</feature>
<evidence type="ECO:0000256" key="3">
    <source>
        <dbReference type="ARBA" id="ARBA00022692"/>
    </source>
</evidence>
<dbReference type="OrthoDB" id="8046861at2"/>
<evidence type="ECO:0000256" key="1">
    <source>
        <dbReference type="ARBA" id="ARBA00004651"/>
    </source>
</evidence>
<dbReference type="PANTHER" id="PTHR30250:SF11">
    <property type="entry name" value="O-ANTIGEN TRANSPORTER-RELATED"/>
    <property type="match status" value="1"/>
</dbReference>
<evidence type="ECO:0000256" key="4">
    <source>
        <dbReference type="ARBA" id="ARBA00022989"/>
    </source>
</evidence>
<feature type="transmembrane region" description="Helical" evidence="6">
    <location>
        <begin position="329"/>
        <end position="350"/>
    </location>
</feature>
<feature type="transmembrane region" description="Helical" evidence="6">
    <location>
        <begin position="357"/>
        <end position="376"/>
    </location>
</feature>
<dbReference type="InterPro" id="IPR050833">
    <property type="entry name" value="Poly_Biosynth_Transport"/>
</dbReference>
<evidence type="ECO:0000256" key="5">
    <source>
        <dbReference type="ARBA" id="ARBA00023136"/>
    </source>
</evidence>
<evidence type="ECO:0000256" key="6">
    <source>
        <dbReference type="SAM" id="Phobius"/>
    </source>
</evidence>
<feature type="transmembrane region" description="Helical" evidence="6">
    <location>
        <begin position="143"/>
        <end position="160"/>
    </location>
</feature>
<evidence type="ECO:0000313" key="8">
    <source>
        <dbReference type="Proteomes" id="UP000440304"/>
    </source>
</evidence>
<dbReference type="EMBL" id="WUML01000030">
    <property type="protein sequence ID" value="MXO02744.1"/>
    <property type="molecule type" value="Genomic_DNA"/>
</dbReference>
<keyword evidence="5 6" id="KW-0472">Membrane</keyword>
<evidence type="ECO:0000256" key="2">
    <source>
        <dbReference type="ARBA" id="ARBA00022475"/>
    </source>
</evidence>
<keyword evidence="2" id="KW-1003">Cell membrane</keyword>
<sequence>MLFSAERIVNIVLRSMTLCIRFLFIFFLAKYIDPSSIGYYGIFSATVSYGMYFVGLDFYIYTTREIIRTSEGRRGQMLKGQAALSAVLYVLLLPLAILLLRYVGWPIYLIWWFAPLLLLEYFNQEIYRLLIALSQQISASLLLFMRQGSWGLVIVALMAWCAESRNLNAVMALWAFSGVVTAALGIVKLRKLRMGGWRLPIDWGWIRKGVVLSAAFLGATLALRGIQTVDRYWLEALGGIQMVGAYVLFLGIAGTLLVFLDAGVFAYACPELIRLAHDGEHALARKRMWQILLQTLALCVAFAFVSWLVLPFLLDWIGDPVYKNAIRLYPWILMAMTINALGMVPHYVLYAYGKDRSIIASHLVTLPVFGLSTWLVGMFQPLLAVPIGLGASFILILVWKTVACWRLGRNTGMATSS</sequence>
<keyword evidence="4 6" id="KW-1133">Transmembrane helix</keyword>
<feature type="transmembrane region" description="Helical" evidence="6">
    <location>
        <begin position="289"/>
        <end position="309"/>
    </location>
</feature>
<evidence type="ECO:0008006" key="9">
    <source>
        <dbReference type="Google" id="ProtNLM"/>
    </source>
</evidence>
<dbReference type="GO" id="GO:0005886">
    <property type="term" value="C:plasma membrane"/>
    <property type="evidence" value="ECO:0007669"/>
    <property type="project" value="UniProtKB-SubCell"/>
</dbReference>
<feature type="transmembrane region" description="Helical" evidence="6">
    <location>
        <begin position="209"/>
        <end position="226"/>
    </location>
</feature>
<feature type="transmembrane region" description="Helical" evidence="6">
    <location>
        <begin position="105"/>
        <end position="122"/>
    </location>
</feature>
<gene>
    <name evidence="7" type="ORF">GR156_20740</name>
</gene>
<feature type="transmembrane region" description="Helical" evidence="6">
    <location>
        <begin position="382"/>
        <end position="399"/>
    </location>
</feature>
<feature type="transmembrane region" description="Helical" evidence="6">
    <location>
        <begin position="172"/>
        <end position="189"/>
    </location>
</feature>
<dbReference type="RefSeq" id="WP_160787965.1">
    <property type="nucleotide sequence ID" value="NZ_CP086610.1"/>
</dbReference>
<evidence type="ECO:0000313" key="7">
    <source>
        <dbReference type="EMBL" id="MXO02744.1"/>
    </source>
</evidence>
<reference evidence="7 8" key="1">
    <citation type="submission" date="2019-12" db="EMBL/GenBank/DDBJ databases">
        <title>Shinella granuli gen. nov., sp. nov., and proposal of the reclassification of Zoogloea ramigera ATCC 19623 as Shinella zoogloeoides sp. nov.</title>
        <authorList>
            <person name="Gao J."/>
        </authorList>
    </citation>
    <scope>NUCLEOTIDE SEQUENCE [LARGE SCALE GENOMIC DNA]</scope>
    <source>
        <strain evidence="7 8">DSM 287</strain>
    </source>
</reference>
<dbReference type="AlphaFoldDB" id="A0A6N8TNM1"/>
<keyword evidence="3 6" id="KW-0812">Transmembrane</keyword>
<comment type="subcellular location">
    <subcellularLocation>
        <location evidence="1">Cell membrane</location>
        <topology evidence="1">Multi-pass membrane protein</topology>
    </subcellularLocation>
</comment>
<protein>
    <recommendedName>
        <fullName evidence="9">Oligosaccharide flippase family protein</fullName>
    </recommendedName>
</protein>
<dbReference type="PANTHER" id="PTHR30250">
    <property type="entry name" value="PST FAMILY PREDICTED COLANIC ACID TRANSPORTER"/>
    <property type="match status" value="1"/>
</dbReference>
<organism evidence="7 8">
    <name type="scientific">Shinella zoogloeoides</name>
    <name type="common">Crabtreella saccharophila</name>
    <dbReference type="NCBI Taxonomy" id="352475"/>
    <lineage>
        <taxon>Bacteria</taxon>
        <taxon>Pseudomonadati</taxon>
        <taxon>Pseudomonadota</taxon>
        <taxon>Alphaproteobacteria</taxon>
        <taxon>Hyphomicrobiales</taxon>
        <taxon>Rhizobiaceae</taxon>
        <taxon>Shinella</taxon>
    </lineage>
</organism>
<accession>A0A6N8TNM1</accession>
<feature type="transmembrane region" description="Helical" evidence="6">
    <location>
        <begin position="38"/>
        <end position="61"/>
    </location>
</feature>